<dbReference type="Pfam" id="PF18758">
    <property type="entry name" value="KDZ"/>
    <property type="match status" value="1"/>
</dbReference>
<proteinExistence type="predicted"/>
<dbReference type="AlphaFoldDB" id="A0A0L0V2D4"/>
<gene>
    <name evidence="1" type="ORF">PSTG_13457</name>
</gene>
<evidence type="ECO:0000313" key="2">
    <source>
        <dbReference type="Proteomes" id="UP000054564"/>
    </source>
</evidence>
<keyword evidence="2" id="KW-1185">Reference proteome</keyword>
<protein>
    <submittedName>
        <fullName evidence="1">Uncharacterized protein</fullName>
    </submittedName>
</protein>
<dbReference type="Proteomes" id="UP000054564">
    <property type="component" value="Unassembled WGS sequence"/>
</dbReference>
<evidence type="ECO:0000313" key="1">
    <source>
        <dbReference type="EMBL" id="KNE93139.1"/>
    </source>
</evidence>
<name>A0A0L0V2D4_9BASI</name>
<accession>A0A0L0V2D4</accession>
<dbReference type="STRING" id="1165861.A0A0L0V2D4"/>
<reference evidence="2" key="1">
    <citation type="submission" date="2014-03" db="EMBL/GenBank/DDBJ databases">
        <title>The Genome Sequence of Puccinia striiformis f. sp. tritici PST-78.</title>
        <authorList>
            <consortium name="The Broad Institute Genome Sequencing Platform"/>
            <person name="Cuomo C."/>
            <person name="Hulbert S."/>
            <person name="Chen X."/>
            <person name="Walker B."/>
            <person name="Young S.K."/>
            <person name="Zeng Q."/>
            <person name="Gargeya S."/>
            <person name="Fitzgerald M."/>
            <person name="Haas B."/>
            <person name="Abouelleil A."/>
            <person name="Alvarado L."/>
            <person name="Arachchi H.M."/>
            <person name="Berlin A.M."/>
            <person name="Chapman S.B."/>
            <person name="Goldberg J."/>
            <person name="Griggs A."/>
            <person name="Gujja S."/>
            <person name="Hansen M."/>
            <person name="Howarth C."/>
            <person name="Imamovic A."/>
            <person name="Larimer J."/>
            <person name="McCowan C."/>
            <person name="Montmayeur A."/>
            <person name="Murphy C."/>
            <person name="Neiman D."/>
            <person name="Pearson M."/>
            <person name="Priest M."/>
            <person name="Roberts A."/>
            <person name="Saif S."/>
            <person name="Shea T."/>
            <person name="Sisk P."/>
            <person name="Sykes S."/>
            <person name="Wortman J."/>
            <person name="Nusbaum C."/>
            <person name="Birren B."/>
        </authorList>
    </citation>
    <scope>NUCLEOTIDE SEQUENCE [LARGE SCALE GENOMIC DNA]</scope>
    <source>
        <strain evidence="2">race PST-78</strain>
    </source>
</reference>
<dbReference type="PANTHER" id="PTHR33096:SF1">
    <property type="entry name" value="CXC1-LIKE CYSTEINE CLUSTER ASSOCIATED WITH KDZ TRANSPOSASES DOMAIN-CONTAINING PROTEIN"/>
    <property type="match status" value="1"/>
</dbReference>
<sequence length="137" mass="15503">MSMPSSSQANQCADSHKASDDKRNKLTWKGCDDTGLMGACCRHNAVILMGNICKLGKQRCFLVTMLDKLLTQCKKGQQVGILYNIGCLLDKYMVDRGILEKHRPAIAHCLKYYNWKGKRDLAKWLENKSTAANKRHN</sequence>
<dbReference type="EMBL" id="AJIL01000144">
    <property type="protein sequence ID" value="KNE93139.1"/>
    <property type="molecule type" value="Genomic_DNA"/>
</dbReference>
<dbReference type="PANTHER" id="PTHR33096">
    <property type="entry name" value="CXC2 DOMAIN-CONTAINING PROTEIN"/>
    <property type="match status" value="1"/>
</dbReference>
<comment type="caution">
    <text evidence="1">The sequence shown here is derived from an EMBL/GenBank/DDBJ whole genome shotgun (WGS) entry which is preliminary data.</text>
</comment>
<dbReference type="OrthoDB" id="2506007at2759"/>
<organism evidence="1 2">
    <name type="scientific">Puccinia striiformis f. sp. tritici PST-78</name>
    <dbReference type="NCBI Taxonomy" id="1165861"/>
    <lineage>
        <taxon>Eukaryota</taxon>
        <taxon>Fungi</taxon>
        <taxon>Dikarya</taxon>
        <taxon>Basidiomycota</taxon>
        <taxon>Pucciniomycotina</taxon>
        <taxon>Pucciniomycetes</taxon>
        <taxon>Pucciniales</taxon>
        <taxon>Pucciniaceae</taxon>
        <taxon>Puccinia</taxon>
    </lineage>
</organism>
<dbReference type="InterPro" id="IPR040521">
    <property type="entry name" value="KDZ"/>
</dbReference>